<dbReference type="GO" id="GO:0005524">
    <property type="term" value="F:ATP binding"/>
    <property type="evidence" value="ECO:0007669"/>
    <property type="project" value="UniProtKB-UniRule"/>
</dbReference>
<keyword evidence="10" id="KW-0862">Zinc</keyword>
<dbReference type="FunFam" id="1.10.510.10:FF:000048">
    <property type="entry name" value="Protein kinase C"/>
    <property type="match status" value="1"/>
</dbReference>
<feature type="binding site" evidence="17">
    <location>
        <position position="194"/>
    </location>
    <ligand>
        <name>Ca(2+)</name>
        <dbReference type="ChEBI" id="CHEBI:29108"/>
        <label>1</label>
    </ligand>
</feature>
<dbReference type="PROSITE" id="PS51285">
    <property type="entry name" value="AGC_KINASE_CTER"/>
    <property type="match status" value="1"/>
</dbReference>
<dbReference type="InterPro" id="IPR000008">
    <property type="entry name" value="C2_dom"/>
</dbReference>
<dbReference type="InterPro" id="IPR014375">
    <property type="entry name" value="Protein_kinase_C_a/b/g"/>
</dbReference>
<feature type="compositionally biased region" description="Basic and acidic residues" evidence="19">
    <location>
        <begin position="714"/>
        <end position="723"/>
    </location>
</feature>
<feature type="binding site" evidence="17">
    <location>
        <position position="188"/>
    </location>
    <ligand>
        <name>Ca(2+)</name>
        <dbReference type="ChEBI" id="CHEBI:29108"/>
        <label>1</label>
    </ligand>
</feature>
<dbReference type="EMBL" id="JAKMXF010000299">
    <property type="protein sequence ID" value="KAI6652364.1"/>
    <property type="molecule type" value="Genomic_DNA"/>
</dbReference>
<keyword evidence="9 13" id="KW-0418">Kinase</keyword>
<dbReference type="EC" id="2.7.11.13" evidence="2 13"/>
<keyword evidence="6 17" id="KW-0479">Metal-binding</keyword>
<feature type="domain" description="Phorbol-ester/DAG-type" evidence="22">
    <location>
        <begin position="33"/>
        <end position="83"/>
    </location>
</feature>
<dbReference type="InterPro" id="IPR020454">
    <property type="entry name" value="DAG/PE-bd"/>
</dbReference>
<feature type="binding site" evidence="16 18">
    <location>
        <position position="373"/>
    </location>
    <ligand>
        <name>ATP</name>
        <dbReference type="ChEBI" id="CHEBI:30616"/>
    </ligand>
</feature>
<keyword evidence="25" id="KW-1185">Reference proteome</keyword>
<evidence type="ECO:0000256" key="19">
    <source>
        <dbReference type="SAM" id="MobiDB-lite"/>
    </source>
</evidence>
<evidence type="ECO:0000256" key="3">
    <source>
        <dbReference type="ARBA" id="ARBA00022527"/>
    </source>
</evidence>
<evidence type="ECO:0000256" key="16">
    <source>
        <dbReference type="PIRSR" id="PIRSR000550-3"/>
    </source>
</evidence>
<evidence type="ECO:0000256" key="1">
    <source>
        <dbReference type="ARBA" id="ARBA00005490"/>
    </source>
</evidence>
<evidence type="ECO:0000256" key="7">
    <source>
        <dbReference type="ARBA" id="ARBA00022741"/>
    </source>
</evidence>
<feature type="domain" description="AGC-kinase C-terminal" evidence="23">
    <location>
        <begin position="605"/>
        <end position="671"/>
    </location>
</feature>
<dbReference type="PROSITE" id="PS50004">
    <property type="entry name" value="C2"/>
    <property type="match status" value="1"/>
</dbReference>
<evidence type="ECO:0000256" key="18">
    <source>
        <dbReference type="PROSITE-ProRule" id="PRU10141"/>
    </source>
</evidence>
<dbReference type="InterPro" id="IPR008271">
    <property type="entry name" value="Ser/Thr_kinase_AS"/>
</dbReference>
<dbReference type="SMART" id="SM00109">
    <property type="entry name" value="C1"/>
    <property type="match status" value="2"/>
</dbReference>
<dbReference type="InterPro" id="IPR046349">
    <property type="entry name" value="C1-like_sf"/>
</dbReference>
<dbReference type="SUPFAM" id="SSF49562">
    <property type="entry name" value="C2 domain (Calcium/lipid-binding domain, CaLB)"/>
    <property type="match status" value="1"/>
</dbReference>
<organism evidence="24 25">
    <name type="scientific">Oopsacas minuta</name>
    <dbReference type="NCBI Taxonomy" id="111878"/>
    <lineage>
        <taxon>Eukaryota</taxon>
        <taxon>Metazoa</taxon>
        <taxon>Porifera</taxon>
        <taxon>Hexactinellida</taxon>
        <taxon>Hexasterophora</taxon>
        <taxon>Lyssacinosida</taxon>
        <taxon>Leucopsacidae</taxon>
        <taxon>Oopsacas</taxon>
    </lineage>
</organism>
<evidence type="ECO:0000256" key="4">
    <source>
        <dbReference type="ARBA" id="ARBA00022553"/>
    </source>
</evidence>
<keyword evidence="4" id="KW-0597">Phosphoprotein</keyword>
<evidence type="ECO:0000256" key="17">
    <source>
        <dbReference type="PIRSR" id="PIRSR000550-4"/>
    </source>
</evidence>
<keyword evidence="7 13" id="KW-0547">Nucleotide-binding</keyword>
<feature type="region of interest" description="Disordered" evidence="19">
    <location>
        <begin position="1"/>
        <end position="21"/>
    </location>
</feature>
<dbReference type="Proteomes" id="UP001165289">
    <property type="component" value="Unassembled WGS sequence"/>
</dbReference>
<dbReference type="PROSITE" id="PS50011">
    <property type="entry name" value="PROTEIN_KINASE_DOM"/>
    <property type="match status" value="1"/>
</dbReference>
<dbReference type="InterPro" id="IPR011009">
    <property type="entry name" value="Kinase-like_dom_sf"/>
</dbReference>
<dbReference type="Pfam" id="PF00130">
    <property type="entry name" value="C1_1"/>
    <property type="match status" value="2"/>
</dbReference>
<keyword evidence="11 17" id="KW-0106">Calcium</keyword>
<evidence type="ECO:0000256" key="9">
    <source>
        <dbReference type="ARBA" id="ARBA00022777"/>
    </source>
</evidence>
<evidence type="ECO:0000259" key="23">
    <source>
        <dbReference type="PROSITE" id="PS51285"/>
    </source>
</evidence>
<evidence type="ECO:0000256" key="6">
    <source>
        <dbReference type="ARBA" id="ARBA00022723"/>
    </source>
</evidence>
<dbReference type="PRINTS" id="PR00360">
    <property type="entry name" value="C2DOMAIN"/>
</dbReference>
<keyword evidence="8" id="KW-0863">Zinc-finger</keyword>
<protein>
    <recommendedName>
        <fullName evidence="2 13">Protein kinase C</fullName>
        <ecNumber evidence="2 13">2.7.11.13</ecNumber>
    </recommendedName>
</protein>
<dbReference type="InterPro" id="IPR002219">
    <property type="entry name" value="PKC_DAG/PE"/>
</dbReference>
<evidence type="ECO:0000256" key="2">
    <source>
        <dbReference type="ARBA" id="ARBA00012429"/>
    </source>
</evidence>
<evidence type="ECO:0000256" key="15">
    <source>
        <dbReference type="PIRSR" id="PIRSR000550-2"/>
    </source>
</evidence>
<dbReference type="Pfam" id="PF00168">
    <property type="entry name" value="C2"/>
    <property type="match status" value="1"/>
</dbReference>
<feature type="compositionally biased region" description="Polar residues" evidence="19">
    <location>
        <begin position="724"/>
        <end position="743"/>
    </location>
</feature>
<dbReference type="SUPFAM" id="SSF57889">
    <property type="entry name" value="Cysteine-rich domain"/>
    <property type="match status" value="2"/>
</dbReference>
<comment type="caution">
    <text evidence="24">The sequence shown here is derived from an EMBL/GenBank/DDBJ whole genome shotgun (WGS) entry which is preliminary data.</text>
</comment>
<dbReference type="GO" id="GO:0008270">
    <property type="term" value="F:zinc ion binding"/>
    <property type="evidence" value="ECO:0007669"/>
    <property type="project" value="UniProtKB-KW"/>
</dbReference>
<dbReference type="SMART" id="SM00239">
    <property type="entry name" value="C2"/>
    <property type="match status" value="1"/>
</dbReference>
<dbReference type="PROSITE" id="PS00107">
    <property type="entry name" value="PROTEIN_KINASE_ATP"/>
    <property type="match status" value="1"/>
</dbReference>
<dbReference type="SMART" id="SM00220">
    <property type="entry name" value="S_TKc"/>
    <property type="match status" value="1"/>
</dbReference>
<feature type="binding site" evidence="15">
    <location>
        <position position="196"/>
    </location>
    <ligand>
        <name>a 1,2-diacyl-sn-glycero-3-phospho-(1D-myo-inositol-4,5-bisphosphate)</name>
        <dbReference type="ChEBI" id="CHEBI:58456"/>
    </ligand>
</feature>
<feature type="binding site" evidence="17">
    <location>
        <position position="247"/>
    </location>
    <ligand>
        <name>Ca(2+)</name>
        <dbReference type="ChEBI" id="CHEBI:29108"/>
        <label>2</label>
    </ligand>
</feature>
<accession>A0AAV7JTW9</accession>
<evidence type="ECO:0000256" key="11">
    <source>
        <dbReference type="ARBA" id="ARBA00022837"/>
    </source>
</evidence>
<evidence type="ECO:0000256" key="13">
    <source>
        <dbReference type="PIRNR" id="PIRNR000550"/>
    </source>
</evidence>
<evidence type="ECO:0000259" key="22">
    <source>
        <dbReference type="PROSITE" id="PS50081"/>
    </source>
</evidence>
<feature type="compositionally biased region" description="Polar residues" evidence="19">
    <location>
        <begin position="1"/>
        <end position="11"/>
    </location>
</feature>
<dbReference type="FunFam" id="3.30.200.20:FF:000103">
    <property type="entry name" value="Protein kinase C"/>
    <property type="match status" value="1"/>
</dbReference>
<proteinExistence type="inferred from homology"/>
<dbReference type="Gene3D" id="3.30.200.20">
    <property type="entry name" value="Phosphorylase Kinase, domain 1"/>
    <property type="match status" value="1"/>
</dbReference>
<dbReference type="PROSITE" id="PS00108">
    <property type="entry name" value="PROTEIN_KINASE_ST"/>
    <property type="match status" value="1"/>
</dbReference>
<feature type="region of interest" description="Disordered" evidence="19">
    <location>
        <begin position="714"/>
        <end position="769"/>
    </location>
</feature>
<evidence type="ECO:0000256" key="14">
    <source>
        <dbReference type="PIRSR" id="PIRSR000550-1"/>
    </source>
</evidence>
<evidence type="ECO:0000313" key="25">
    <source>
        <dbReference type="Proteomes" id="UP001165289"/>
    </source>
</evidence>
<feature type="compositionally biased region" description="Basic and acidic residues" evidence="19">
    <location>
        <begin position="12"/>
        <end position="21"/>
    </location>
</feature>
<feature type="domain" description="Phorbol-ester/DAG-type" evidence="22">
    <location>
        <begin position="95"/>
        <end position="147"/>
    </location>
</feature>
<keyword evidence="5 13" id="KW-0808">Transferase</keyword>
<feature type="binding site" evidence="16">
    <location>
        <begin position="349"/>
        <end position="357"/>
    </location>
    <ligand>
        <name>ATP</name>
        <dbReference type="ChEBI" id="CHEBI:30616"/>
    </ligand>
</feature>
<dbReference type="PROSITE" id="PS50081">
    <property type="entry name" value="ZF_DAG_PE_2"/>
    <property type="match status" value="2"/>
</dbReference>
<dbReference type="CDD" id="cd20792">
    <property type="entry name" value="C1_cPKC_nPKC_rpt1"/>
    <property type="match status" value="1"/>
</dbReference>
<dbReference type="Pfam" id="PF00069">
    <property type="entry name" value="Pkinase"/>
    <property type="match status" value="1"/>
</dbReference>
<keyword evidence="3 13" id="KW-0723">Serine/threonine-protein kinase</keyword>
<gene>
    <name evidence="24" type="ORF">LOD99_7378</name>
</gene>
<feature type="domain" description="Protein kinase" evidence="21">
    <location>
        <begin position="343"/>
        <end position="604"/>
    </location>
</feature>
<dbReference type="GO" id="GO:0004697">
    <property type="term" value="F:diacylglycerol-dependent serine/threonine kinase activity"/>
    <property type="evidence" value="ECO:0007669"/>
    <property type="project" value="UniProtKB-EC"/>
</dbReference>
<dbReference type="PANTHER" id="PTHR24351">
    <property type="entry name" value="RIBOSOMAL PROTEIN S6 KINASE"/>
    <property type="match status" value="1"/>
</dbReference>
<dbReference type="PIRSF" id="PIRSF000550">
    <property type="entry name" value="PKC_alpha"/>
    <property type="match status" value="1"/>
</dbReference>
<reference evidence="24 25" key="1">
    <citation type="journal article" date="2023" name="BMC Biol.">
        <title>The compact genome of the sponge Oopsacas minuta (Hexactinellida) is lacking key metazoan core genes.</title>
        <authorList>
            <person name="Santini S."/>
            <person name="Schenkelaars Q."/>
            <person name="Jourda C."/>
            <person name="Duchesne M."/>
            <person name="Belahbib H."/>
            <person name="Rocher C."/>
            <person name="Selva M."/>
            <person name="Riesgo A."/>
            <person name="Vervoort M."/>
            <person name="Leys S.P."/>
            <person name="Kodjabachian L."/>
            <person name="Le Bivic A."/>
            <person name="Borchiellini C."/>
            <person name="Claverie J.M."/>
            <person name="Renard E."/>
        </authorList>
    </citation>
    <scope>NUCLEOTIDE SEQUENCE [LARGE SCALE GENOMIC DNA]</scope>
    <source>
        <strain evidence="24">SPO-2</strain>
    </source>
</reference>
<feature type="active site" description="Proton acceptor" evidence="14">
    <location>
        <position position="468"/>
    </location>
</feature>
<feature type="binding site" evidence="17">
    <location>
        <position position="255"/>
    </location>
    <ligand>
        <name>Ca(2+)</name>
        <dbReference type="ChEBI" id="CHEBI:29108"/>
        <label>1</label>
    </ligand>
</feature>
<name>A0AAV7JTW9_9METZ</name>
<dbReference type="InterPro" id="IPR000719">
    <property type="entry name" value="Prot_kinase_dom"/>
</dbReference>
<feature type="domain" description="C2" evidence="20">
    <location>
        <begin position="154"/>
        <end position="278"/>
    </location>
</feature>
<dbReference type="InterPro" id="IPR017441">
    <property type="entry name" value="Protein_kinase_ATP_BS"/>
</dbReference>
<dbReference type="SUPFAM" id="SSF56112">
    <property type="entry name" value="Protein kinase-like (PK-like)"/>
    <property type="match status" value="1"/>
</dbReference>
<dbReference type="AlphaFoldDB" id="A0AAV7JTW9"/>
<dbReference type="Gene3D" id="2.60.40.150">
    <property type="entry name" value="C2 domain"/>
    <property type="match status" value="1"/>
</dbReference>
<evidence type="ECO:0000256" key="8">
    <source>
        <dbReference type="ARBA" id="ARBA00022771"/>
    </source>
</evidence>
<dbReference type="Gene3D" id="1.10.510.10">
    <property type="entry name" value="Transferase(Phosphotransferase) domain 1"/>
    <property type="match status" value="1"/>
</dbReference>
<comment type="catalytic activity">
    <reaction evidence="13">
        <text>L-threonyl-[protein] + ATP = O-phospho-L-threonyl-[protein] + ADP + H(+)</text>
        <dbReference type="Rhea" id="RHEA:46608"/>
        <dbReference type="Rhea" id="RHEA-COMP:11060"/>
        <dbReference type="Rhea" id="RHEA-COMP:11605"/>
        <dbReference type="ChEBI" id="CHEBI:15378"/>
        <dbReference type="ChEBI" id="CHEBI:30013"/>
        <dbReference type="ChEBI" id="CHEBI:30616"/>
        <dbReference type="ChEBI" id="CHEBI:61977"/>
        <dbReference type="ChEBI" id="CHEBI:456216"/>
        <dbReference type="EC" id="2.7.11.13"/>
    </reaction>
</comment>
<comment type="similarity">
    <text evidence="1 13">Belongs to the protein kinase superfamily. AGC Ser/Thr protein kinase family. PKC subfamily.</text>
</comment>
<dbReference type="PROSITE" id="PS00479">
    <property type="entry name" value="ZF_DAG_PE_1"/>
    <property type="match status" value="1"/>
</dbReference>
<comment type="cofactor">
    <cofactor evidence="17">
        <name>Ca(2+)</name>
        <dbReference type="ChEBI" id="CHEBI:29108"/>
    </cofactor>
    <text evidence="17">Binds 3 Ca(2+) ions per subunit. The ions are bound to the C2 domain.</text>
</comment>
<evidence type="ECO:0000256" key="5">
    <source>
        <dbReference type="ARBA" id="ARBA00022679"/>
    </source>
</evidence>
<dbReference type="InterPro" id="IPR000961">
    <property type="entry name" value="AGC-kinase_C"/>
</dbReference>
<evidence type="ECO:0000313" key="24">
    <source>
        <dbReference type="EMBL" id="KAI6652364.1"/>
    </source>
</evidence>
<feature type="binding site" evidence="17">
    <location>
        <position position="248"/>
    </location>
    <ligand>
        <name>Ca(2+)</name>
        <dbReference type="ChEBI" id="CHEBI:29108"/>
        <label>2</label>
    </ligand>
</feature>
<keyword evidence="12 13" id="KW-0067">ATP-binding</keyword>
<evidence type="ECO:0000259" key="21">
    <source>
        <dbReference type="PROSITE" id="PS50011"/>
    </source>
</evidence>
<dbReference type="InterPro" id="IPR035892">
    <property type="entry name" value="C2_domain_sf"/>
</dbReference>
<dbReference type="PRINTS" id="PR00008">
    <property type="entry name" value="DAGPEDOMAIN"/>
</dbReference>
<dbReference type="Gene3D" id="3.30.60.20">
    <property type="match status" value="2"/>
</dbReference>
<evidence type="ECO:0000259" key="20">
    <source>
        <dbReference type="PROSITE" id="PS50004"/>
    </source>
</evidence>
<feature type="binding site" evidence="17">
    <location>
        <position position="249"/>
    </location>
    <ligand>
        <name>Ca(2+)</name>
        <dbReference type="ChEBI" id="CHEBI:29108"/>
        <label>1</label>
    </ligand>
</feature>
<sequence>MATEIIQNQPEEITHKRERRGAVRERKRIAIKDHIFELHFFKQPTFCSHCSQFIYGVGKQGYMCIQCGYALHRHCVDLIAFPCPTHENAEKGMSPHRFHVQSYKKLTFCDHCGQCIYGLLRQGHQCSAPLCKMNVHTRCLKRIPQDCGTFSNKKYGMINLSMTVTPGSKSKINLKINLKRAIKLLPADPNGLSDPYVKTKVVNNNGETVCKHKTKIHFETLDPVFNTEYELSFVARKSYRLNFHVYDWDNRFSSDFLGGMSFNMDEVQSLGNGEDLWFALVNQNLTPLMNQRITMDDNNEQIKKIQSELEKKRQKAKIRFRTFVQHSIENGLEHDDFLNLKDFDLSIILGQGAFGKVVKVSYNFNIEELYALKVMHKDQLIESDAVECIKSEQKVLALKGKPSFLTDLKASFQDEENVYMVMEFLSGGDLLSHLEKSKRFSEQRTQLYLAELSLGLFFLHRKGIIYRDMKPENVMVDHEGHLKLVDFGLCKEGIWNGQTTTDTFCGTLDYMAPEILMRKDYDCGVDLWSLGIFMYEMLHGDIPFYDANEERQLKKMLKGIPSYPTTISRKGAGLISNLLKINATERIGYSLTDGVAEFRKHPFFEGLNWSWVEERKISPEHIPQANSKTTHREHECKTKLSNIDPGNLLIIEHEQFEGFDYTCELFKDHKAKEILKQATLISQDSTAEMQNQKEIVAIEQISKDGNDITFEALKPDDVKESKELSTSTNPKNGYARGNSSNKLLKQHMVESMQGEDTITQDQVPQAQQV</sequence>
<evidence type="ECO:0000256" key="12">
    <source>
        <dbReference type="ARBA" id="ARBA00022840"/>
    </source>
</evidence>
<evidence type="ECO:0000256" key="10">
    <source>
        <dbReference type="ARBA" id="ARBA00022833"/>
    </source>
</evidence>
<feature type="compositionally biased region" description="Polar residues" evidence="19">
    <location>
        <begin position="754"/>
        <end position="769"/>
    </location>
</feature>